<dbReference type="GO" id="GO:0005737">
    <property type="term" value="C:cytoplasm"/>
    <property type="evidence" value="ECO:0007669"/>
    <property type="project" value="UniProtKB-SubCell"/>
</dbReference>
<dbReference type="GO" id="GO:0006606">
    <property type="term" value="P:protein import into nucleus"/>
    <property type="evidence" value="ECO:0007669"/>
    <property type="project" value="InterPro"/>
</dbReference>
<comment type="similarity">
    <text evidence="9">Belongs to the importin beta family. Importin beta-2 subfamily.</text>
</comment>
<dbReference type="SUPFAM" id="SSF48371">
    <property type="entry name" value="ARM repeat"/>
    <property type="match status" value="1"/>
</dbReference>
<dbReference type="GO" id="GO:0031267">
    <property type="term" value="F:small GTPase binding"/>
    <property type="evidence" value="ECO:0007669"/>
    <property type="project" value="InterPro"/>
</dbReference>
<evidence type="ECO:0000256" key="5">
    <source>
        <dbReference type="ARBA" id="ARBA00022737"/>
    </source>
</evidence>
<dbReference type="Pfam" id="PF03810">
    <property type="entry name" value="IBN_N"/>
    <property type="match status" value="1"/>
</dbReference>
<evidence type="ECO:0000256" key="4">
    <source>
        <dbReference type="ARBA" id="ARBA00022490"/>
    </source>
</evidence>
<dbReference type="InterPro" id="IPR040122">
    <property type="entry name" value="Importin_beta"/>
</dbReference>
<feature type="region of interest" description="Disordered" evidence="10">
    <location>
        <begin position="343"/>
        <end position="378"/>
    </location>
</feature>
<comment type="caution">
    <text evidence="12">The sequence shown here is derived from an EMBL/GenBank/DDBJ whole genome shotgun (WGS) entry which is preliminary data.</text>
</comment>
<keyword evidence="13" id="KW-1185">Reference proteome</keyword>
<dbReference type="Pfam" id="PF02985">
    <property type="entry name" value="HEAT"/>
    <property type="match status" value="1"/>
</dbReference>
<keyword evidence="7" id="KW-0007">Acetylation</keyword>
<evidence type="ECO:0000256" key="9">
    <source>
        <dbReference type="ARBA" id="ARBA00038423"/>
    </source>
</evidence>
<evidence type="ECO:0000256" key="8">
    <source>
        <dbReference type="ARBA" id="ARBA00023242"/>
    </source>
</evidence>
<dbReference type="Proteomes" id="UP000723463">
    <property type="component" value="Unassembled WGS sequence"/>
</dbReference>
<feature type="compositionally biased region" description="Acidic residues" evidence="10">
    <location>
        <begin position="361"/>
        <end position="378"/>
    </location>
</feature>
<dbReference type="Pfam" id="PF25574">
    <property type="entry name" value="TPR_IMB1"/>
    <property type="match status" value="1"/>
</dbReference>
<dbReference type="GO" id="GO:0031981">
    <property type="term" value="C:nuclear lumen"/>
    <property type="evidence" value="ECO:0007669"/>
    <property type="project" value="UniProtKB-ARBA"/>
</dbReference>
<sequence>MLNWQPQPEGLNQLIQLLKDSMSSNNAVQNQVREQLESFRNVPDYNNYLIYILTQMPQEIATTRLIAGLLLKTNIQMYGSDIREDVLEYVKALALRHVGDPDADVRNTLGTVITTILSRNSIMSWPEVLPHLMSLLDSPDPNVVEGSFKALVKICEDSSDELDLEINGERPLNFMIPKIITYFQSPVVSIRVCALTCINQFITRKSQSFMVNVDAFVEGLGQLSNDNHPDVRKHVCQAMVMLLEVRPDKLIPQINNVVEYMLYSTKDDDESVALEACEFWLAFAEQDALTDHLRPHLNRVIPVLLQGMVYSELDIITLDNDDEDASVPDRAEDMKPRFHHAKTHTAENTAAGPADNTGSDNDLDDDDEDDDDEDDDDEDDIYMEWNLRKCSASALDVLSAVYGNSMLDILLPLLQTELFHVEWKHRECGILALGAVAEGCMSGIEPHLPTLIPYLIQTLKDPKSLVRAITCWTLGRYARWCVFPTKPEDRPLYLVPLIEGLLSMVSDNNKRVQEAGCSAFATLEEEACDALVPYLFGILQTLVHAFSTYQQKNLLILYDAIGTLADSVGNALNKKEYIDLLMPCLIEKWQLLQDDDRDLFPLFECLSSVTTSLGQGFLPFAPPVFERCVKIVHSNLMQSQMHTQNPDSVPAPDKDFMIVALDLLSGLTQGLNTSVESLVASSQPSVLQILSICLADSSAEVRQSSYALLGDLAISCFLHIKPYLNAFMNELINQIQPNTEYVSVCNNAAWAAGEIALQYRDGMAVWVQPLLERLIPLLTSETTPRTLLDNSAITIGRLGLVCPQLVGPHLEVFAEAWCHTCRTIRDNEEKDTAFRGLCEMIQVNPQGLIKSLAPFCDAVAQWSEVPQELDQQFGKILLGYKNMMGAAWDAFAASLAPDTRSRLAQRYQL</sequence>
<name>A0A9P6EZ88_9FUNG</name>
<accession>A0A9P6EZ88</accession>
<dbReference type="InterPro" id="IPR011989">
    <property type="entry name" value="ARM-like"/>
</dbReference>
<dbReference type="InterPro" id="IPR016024">
    <property type="entry name" value="ARM-type_fold"/>
</dbReference>
<evidence type="ECO:0000313" key="12">
    <source>
        <dbReference type="EMBL" id="KAF9538675.1"/>
    </source>
</evidence>
<dbReference type="InterPro" id="IPR058584">
    <property type="entry name" value="IMB1_TNPO1-like_TPR"/>
</dbReference>
<dbReference type="AlphaFoldDB" id="A0A9P6EZ88"/>
<feature type="domain" description="Importin N-terminal" evidence="11">
    <location>
        <begin position="32"/>
        <end position="119"/>
    </location>
</feature>
<evidence type="ECO:0000256" key="6">
    <source>
        <dbReference type="ARBA" id="ARBA00022927"/>
    </source>
</evidence>
<evidence type="ECO:0000256" key="7">
    <source>
        <dbReference type="ARBA" id="ARBA00022990"/>
    </source>
</evidence>
<evidence type="ECO:0000259" key="11">
    <source>
        <dbReference type="PROSITE" id="PS50166"/>
    </source>
</evidence>
<keyword evidence="4" id="KW-0963">Cytoplasm</keyword>
<comment type="subcellular location">
    <subcellularLocation>
        <location evidence="2">Cytoplasm</location>
    </subcellularLocation>
    <subcellularLocation>
        <location evidence="1">Nucleus</location>
    </subcellularLocation>
</comment>
<reference evidence="12" key="1">
    <citation type="journal article" date="2020" name="Fungal Divers.">
        <title>Resolving the Mortierellaceae phylogeny through synthesis of multi-gene phylogenetics and phylogenomics.</title>
        <authorList>
            <person name="Vandepol N."/>
            <person name="Liber J."/>
            <person name="Desiro A."/>
            <person name="Na H."/>
            <person name="Kennedy M."/>
            <person name="Barry K."/>
            <person name="Grigoriev I.V."/>
            <person name="Miller A.N."/>
            <person name="O'Donnell K."/>
            <person name="Stajich J.E."/>
            <person name="Bonito G."/>
        </authorList>
    </citation>
    <scope>NUCLEOTIDE SEQUENCE</scope>
    <source>
        <strain evidence="12">NRRL 2591</strain>
    </source>
</reference>
<evidence type="ECO:0000313" key="13">
    <source>
        <dbReference type="Proteomes" id="UP000723463"/>
    </source>
</evidence>
<evidence type="ECO:0000256" key="2">
    <source>
        <dbReference type="ARBA" id="ARBA00004496"/>
    </source>
</evidence>
<dbReference type="InterPro" id="IPR000357">
    <property type="entry name" value="HEAT"/>
</dbReference>
<dbReference type="Gene3D" id="1.25.10.10">
    <property type="entry name" value="Leucine-rich Repeat Variant"/>
    <property type="match status" value="2"/>
</dbReference>
<evidence type="ECO:0000256" key="1">
    <source>
        <dbReference type="ARBA" id="ARBA00004123"/>
    </source>
</evidence>
<dbReference type="Pfam" id="PF13513">
    <property type="entry name" value="HEAT_EZ"/>
    <property type="match status" value="1"/>
</dbReference>
<keyword evidence="8" id="KW-0539">Nucleus</keyword>
<dbReference type="PROSITE" id="PS50166">
    <property type="entry name" value="IMPORTIN_B_NT"/>
    <property type="match status" value="1"/>
</dbReference>
<dbReference type="FunFam" id="1.25.10.10:FF:000028">
    <property type="entry name" value="Transportin-1 isoform 1"/>
    <property type="match status" value="1"/>
</dbReference>
<keyword evidence="6" id="KW-0653">Protein transport</keyword>
<keyword evidence="3" id="KW-0813">Transport</keyword>
<dbReference type="EMBL" id="JAAAXW010000291">
    <property type="protein sequence ID" value="KAF9538675.1"/>
    <property type="molecule type" value="Genomic_DNA"/>
</dbReference>
<proteinExistence type="inferred from homology"/>
<evidence type="ECO:0000256" key="3">
    <source>
        <dbReference type="ARBA" id="ARBA00022448"/>
    </source>
</evidence>
<protein>
    <recommendedName>
        <fullName evidence="11">Importin N-terminal domain-containing protein</fullName>
    </recommendedName>
</protein>
<evidence type="ECO:0000256" key="10">
    <source>
        <dbReference type="SAM" id="MobiDB-lite"/>
    </source>
</evidence>
<dbReference type="PANTHER" id="PTHR10527">
    <property type="entry name" value="IMPORTIN BETA"/>
    <property type="match status" value="1"/>
</dbReference>
<gene>
    <name evidence="12" type="ORF">EC957_006347</name>
</gene>
<dbReference type="InterPro" id="IPR001494">
    <property type="entry name" value="Importin-beta_N"/>
</dbReference>
<keyword evidence="5" id="KW-0677">Repeat</keyword>
<organism evidence="12 13">
    <name type="scientific">Mortierella hygrophila</name>
    <dbReference type="NCBI Taxonomy" id="979708"/>
    <lineage>
        <taxon>Eukaryota</taxon>
        <taxon>Fungi</taxon>
        <taxon>Fungi incertae sedis</taxon>
        <taxon>Mucoromycota</taxon>
        <taxon>Mortierellomycotina</taxon>
        <taxon>Mortierellomycetes</taxon>
        <taxon>Mortierellales</taxon>
        <taxon>Mortierellaceae</taxon>
        <taxon>Mortierella</taxon>
    </lineage>
</organism>